<dbReference type="PANTHER" id="PTHR22550:SF5">
    <property type="entry name" value="LEUCINE ZIPPER PROTEIN 4"/>
    <property type="match status" value="1"/>
</dbReference>
<dbReference type="PANTHER" id="PTHR22550">
    <property type="entry name" value="SPORE GERMINATION PROTEIN"/>
    <property type="match status" value="1"/>
</dbReference>
<evidence type="ECO:0000256" key="3">
    <source>
        <dbReference type="SAM" id="Phobius"/>
    </source>
</evidence>
<evidence type="ECO:0000256" key="2">
    <source>
        <dbReference type="ARBA" id="ARBA00023136"/>
    </source>
</evidence>
<dbReference type="PIRSF" id="PIRSF005690">
    <property type="entry name" value="GerBA"/>
    <property type="match status" value="1"/>
</dbReference>
<evidence type="ECO:0000313" key="5">
    <source>
        <dbReference type="Proteomes" id="UP000190625"/>
    </source>
</evidence>
<proteinExistence type="inferred from homology"/>
<dbReference type="STRING" id="142842.SAMN02745118_02171"/>
<evidence type="ECO:0000256" key="1">
    <source>
        <dbReference type="ARBA" id="ARBA00005278"/>
    </source>
</evidence>
<dbReference type="InterPro" id="IPR050768">
    <property type="entry name" value="UPF0353/GerABKA_families"/>
</dbReference>
<evidence type="ECO:0000313" key="4">
    <source>
        <dbReference type="EMBL" id="SJZ91057.1"/>
    </source>
</evidence>
<accession>A0A1T4PIA8</accession>
<dbReference type="RefSeq" id="WP_078810620.1">
    <property type="nucleotide sequence ID" value="NZ_FUWM01000019.1"/>
</dbReference>
<protein>
    <submittedName>
        <fullName evidence="4">Spore germination protein KA</fullName>
    </submittedName>
</protein>
<keyword evidence="3" id="KW-0812">Transmembrane</keyword>
<keyword evidence="5" id="KW-1185">Reference proteome</keyword>
<dbReference type="EMBL" id="FUWM01000019">
    <property type="protein sequence ID" value="SJZ91057.1"/>
    <property type="molecule type" value="Genomic_DNA"/>
</dbReference>
<sequence length="529" mass="59133">MFNRIFKMLNYLKLKSSNQKAKKGKKNIEKIPRSIQDIKERLKELFEDSSDFVMREVVLGNESNIEVIIAHIDGLTDRKSVNNNIVKPLILESRDTELDKDLNQSNIIEILKDNILSASELSEVKDFQKSLHAMLSGDTIIYIDGTEIALKVGMREWESRGVTEPDTESVVRGPREGFTETLRTNTTLLRRKIKNSNLKFENITLGEKTNTDVAICYVKGLANEDILKTVRRRVKKIKIDSILESGYIEEFIEDAPLSIFPTVGNSEKPDIVAAKILEGRVAILCDGTPFVLTVPHLFIESIQSSEDYYARPYFSSLLRILRGLALFITTIFPAFYVALVTFHQTVIPFKLLLTVAASRDGIPFSAFTETLMMGLTFELLREAGVRMPRPIGQAVSIVGALVLGQAAVEAGVASNPVIMVTALTAISSFILPALGGVIPLIRIIMLITANIIGLLGISLTGVVILIHLCTLRSFGVPYLVPFAPLAGMELKDTFIRLPLWLMWRRPHDLIEDDREAAYRMNVDIKTKED</sequence>
<keyword evidence="3" id="KW-1133">Transmembrane helix</keyword>
<gene>
    <name evidence="4" type="ORF">SAMN02745118_02171</name>
</gene>
<dbReference type="Pfam" id="PF03323">
    <property type="entry name" value="GerA"/>
    <property type="match status" value="1"/>
</dbReference>
<dbReference type="GO" id="GO:0009847">
    <property type="term" value="P:spore germination"/>
    <property type="evidence" value="ECO:0007669"/>
    <property type="project" value="InterPro"/>
</dbReference>
<dbReference type="OrthoDB" id="1726708at2"/>
<comment type="similarity">
    <text evidence="1">Belongs to the GerABKA family.</text>
</comment>
<dbReference type="InterPro" id="IPR004995">
    <property type="entry name" value="Spore_Ger"/>
</dbReference>
<organism evidence="4 5">
    <name type="scientific">Selenihalanaerobacter shriftii</name>
    <dbReference type="NCBI Taxonomy" id="142842"/>
    <lineage>
        <taxon>Bacteria</taxon>
        <taxon>Bacillati</taxon>
        <taxon>Bacillota</taxon>
        <taxon>Clostridia</taxon>
        <taxon>Halanaerobiales</taxon>
        <taxon>Halobacteroidaceae</taxon>
        <taxon>Selenihalanaerobacter</taxon>
    </lineage>
</organism>
<reference evidence="5" key="1">
    <citation type="submission" date="2017-02" db="EMBL/GenBank/DDBJ databases">
        <authorList>
            <person name="Varghese N."/>
            <person name="Submissions S."/>
        </authorList>
    </citation>
    <scope>NUCLEOTIDE SEQUENCE [LARGE SCALE GENOMIC DNA]</scope>
    <source>
        <strain evidence="5">ATCC BAA-73</strain>
    </source>
</reference>
<name>A0A1T4PIA8_9FIRM</name>
<feature type="transmembrane region" description="Helical" evidence="3">
    <location>
        <begin position="447"/>
        <end position="468"/>
    </location>
</feature>
<feature type="transmembrane region" description="Helical" evidence="3">
    <location>
        <begin position="418"/>
        <end position="440"/>
    </location>
</feature>
<feature type="transmembrane region" description="Helical" evidence="3">
    <location>
        <begin position="392"/>
        <end position="412"/>
    </location>
</feature>
<dbReference type="Proteomes" id="UP000190625">
    <property type="component" value="Unassembled WGS sequence"/>
</dbReference>
<dbReference type="GO" id="GO:0016020">
    <property type="term" value="C:membrane"/>
    <property type="evidence" value="ECO:0007669"/>
    <property type="project" value="InterPro"/>
</dbReference>
<dbReference type="AlphaFoldDB" id="A0A1T4PIA8"/>
<keyword evidence="2 3" id="KW-0472">Membrane</keyword>
<feature type="transmembrane region" description="Helical" evidence="3">
    <location>
        <begin position="320"/>
        <end position="342"/>
    </location>
</feature>